<protein>
    <submittedName>
        <fullName evidence="2">Uncharacterized protein</fullName>
    </submittedName>
</protein>
<evidence type="ECO:0000256" key="1">
    <source>
        <dbReference type="SAM" id="Phobius"/>
    </source>
</evidence>
<keyword evidence="1" id="KW-1133">Transmembrane helix</keyword>
<organism evidence="2 3">
    <name type="scientific">Lasiodiplodia theobromae</name>
    <dbReference type="NCBI Taxonomy" id="45133"/>
    <lineage>
        <taxon>Eukaryota</taxon>
        <taxon>Fungi</taxon>
        <taxon>Dikarya</taxon>
        <taxon>Ascomycota</taxon>
        <taxon>Pezizomycotina</taxon>
        <taxon>Dothideomycetes</taxon>
        <taxon>Dothideomycetes incertae sedis</taxon>
        <taxon>Botryosphaeriales</taxon>
        <taxon>Botryosphaeriaceae</taxon>
        <taxon>Lasiodiplodia</taxon>
    </lineage>
</organism>
<evidence type="ECO:0000313" key="3">
    <source>
        <dbReference type="Proteomes" id="UP000325902"/>
    </source>
</evidence>
<keyword evidence="3" id="KW-1185">Reference proteome</keyword>
<dbReference type="OrthoDB" id="423498at2759"/>
<accession>A0A5N5D1I6</accession>
<keyword evidence="1" id="KW-0812">Transmembrane</keyword>
<proteinExistence type="predicted"/>
<gene>
    <name evidence="2" type="ORF">DBV05_g10088</name>
</gene>
<reference evidence="2 3" key="1">
    <citation type="journal article" date="2019" name="Sci. Rep.">
        <title>A multi-omics analysis of the grapevine pathogen Lasiodiplodia theobromae reveals that temperature affects the expression of virulence- and pathogenicity-related genes.</title>
        <authorList>
            <person name="Felix C."/>
            <person name="Meneses R."/>
            <person name="Goncalves M.F.M."/>
            <person name="Tilleman L."/>
            <person name="Duarte A.S."/>
            <person name="Jorrin-Novo J.V."/>
            <person name="Van de Peer Y."/>
            <person name="Deforce D."/>
            <person name="Van Nieuwerburgh F."/>
            <person name="Esteves A.C."/>
            <person name="Alves A."/>
        </authorList>
    </citation>
    <scope>NUCLEOTIDE SEQUENCE [LARGE SCALE GENOMIC DNA]</scope>
    <source>
        <strain evidence="2 3">LA-SOL3</strain>
    </source>
</reference>
<dbReference type="Proteomes" id="UP000325902">
    <property type="component" value="Unassembled WGS sequence"/>
</dbReference>
<name>A0A5N5D1I6_9PEZI</name>
<feature type="transmembrane region" description="Helical" evidence="1">
    <location>
        <begin position="6"/>
        <end position="27"/>
    </location>
</feature>
<evidence type="ECO:0000313" key="2">
    <source>
        <dbReference type="EMBL" id="KAB2571244.1"/>
    </source>
</evidence>
<keyword evidence="1" id="KW-0472">Membrane</keyword>
<dbReference type="AlphaFoldDB" id="A0A5N5D1I6"/>
<sequence>MAHAILFHQLIAYLAISSLFHLVVALYEADEPIVRLDCSPGVACITRYGAVLPQPFNRTDGSAASTYGDTNVTNVPGFDKLNEYHFLSFDDRFLNLLGTNATYELFFTVANTTHENWILFTEVNQYWQYRLDLSNSSSSPTLSKYTASPPIWFPVGGTYHAGLAYFTNIGGGGGQMPPSLVSYDPSTNIARPPS</sequence>
<comment type="caution">
    <text evidence="2">The sequence shown here is derived from an EMBL/GenBank/DDBJ whole genome shotgun (WGS) entry which is preliminary data.</text>
</comment>
<dbReference type="EMBL" id="VCHE01000106">
    <property type="protein sequence ID" value="KAB2571244.1"/>
    <property type="molecule type" value="Genomic_DNA"/>
</dbReference>